<dbReference type="PROSITE" id="PS01124">
    <property type="entry name" value="HTH_ARAC_FAMILY_2"/>
    <property type="match status" value="1"/>
</dbReference>
<evidence type="ECO:0000313" key="5">
    <source>
        <dbReference type="EMBL" id="HIV11547.1"/>
    </source>
</evidence>
<keyword evidence="1" id="KW-0805">Transcription regulation</keyword>
<dbReference type="SMART" id="SM00342">
    <property type="entry name" value="HTH_ARAC"/>
    <property type="match status" value="1"/>
</dbReference>
<dbReference type="InterPro" id="IPR020449">
    <property type="entry name" value="Tscrpt_reg_AraC-type_HTH"/>
</dbReference>
<dbReference type="SUPFAM" id="SSF51215">
    <property type="entry name" value="Regulatory protein AraC"/>
    <property type="match status" value="1"/>
</dbReference>
<dbReference type="Proteomes" id="UP000886723">
    <property type="component" value="Unassembled WGS sequence"/>
</dbReference>
<dbReference type="PRINTS" id="PR00032">
    <property type="entry name" value="HTHARAC"/>
</dbReference>
<feature type="domain" description="HTH araC/xylS-type" evidence="4">
    <location>
        <begin position="191"/>
        <end position="290"/>
    </location>
</feature>
<dbReference type="AlphaFoldDB" id="A0A9D1T4S6"/>
<comment type="caution">
    <text evidence="5">The sequence shown here is derived from an EMBL/GenBank/DDBJ whole genome shotgun (WGS) entry which is preliminary data.</text>
</comment>
<dbReference type="Pfam" id="PF12833">
    <property type="entry name" value="HTH_18"/>
    <property type="match status" value="1"/>
</dbReference>
<gene>
    <name evidence="5" type="ORF">IAA63_00215</name>
</gene>
<accession>A0A9D1T4S6</accession>
<dbReference type="PROSITE" id="PS00041">
    <property type="entry name" value="HTH_ARAC_FAMILY_1"/>
    <property type="match status" value="1"/>
</dbReference>
<dbReference type="PANTHER" id="PTHR43280:SF28">
    <property type="entry name" value="HTH-TYPE TRANSCRIPTIONAL ACTIVATOR RHAS"/>
    <property type="match status" value="1"/>
</dbReference>
<evidence type="ECO:0000313" key="6">
    <source>
        <dbReference type="Proteomes" id="UP000886723"/>
    </source>
</evidence>
<name>A0A9D1T4S6_9FIRM</name>
<organism evidence="5 6">
    <name type="scientific">Candidatus Pullilachnospira stercoravium</name>
    <dbReference type="NCBI Taxonomy" id="2840913"/>
    <lineage>
        <taxon>Bacteria</taxon>
        <taxon>Bacillati</taxon>
        <taxon>Bacillota</taxon>
        <taxon>Clostridia</taxon>
        <taxon>Lachnospirales</taxon>
        <taxon>Lachnospiraceae</taxon>
        <taxon>Lachnospiraceae incertae sedis</taxon>
        <taxon>Candidatus Pullilachnospira</taxon>
    </lineage>
</organism>
<dbReference type="InterPro" id="IPR003313">
    <property type="entry name" value="AraC-bd"/>
</dbReference>
<dbReference type="InterPro" id="IPR009057">
    <property type="entry name" value="Homeodomain-like_sf"/>
</dbReference>
<sequence>MGQESYDLTLGDLNPRFLFSCIVKRTEDETNYHAHDFVELAVILKGEGIFFIDGKEYPVREGDLLILNPGVHHKSLVCREASCPATECYLAFSDVEFRGCAPGALPLFADGGRIRRMPEKMRQEVFRLCAAVEKELEASRPGRYFMLKAYLIQLICLVIREQQTEKEQKIRTGDGGQRYVFKSVSKKYVVERIMEYLQNHYREKISLDQIAANMYLSPYYISRIFKSETGDTPINYLISLRMEHARDLMDAHPEMSIQSVAAQVGYEDAYHFSKQFKKYFGLSPLYYKGRAGL</sequence>
<proteinExistence type="predicted"/>
<dbReference type="Pfam" id="PF02311">
    <property type="entry name" value="AraC_binding"/>
    <property type="match status" value="1"/>
</dbReference>
<dbReference type="InterPro" id="IPR018062">
    <property type="entry name" value="HTH_AraC-typ_CS"/>
</dbReference>
<keyword evidence="3" id="KW-0804">Transcription</keyword>
<dbReference type="GO" id="GO:0043565">
    <property type="term" value="F:sequence-specific DNA binding"/>
    <property type="evidence" value="ECO:0007669"/>
    <property type="project" value="InterPro"/>
</dbReference>
<evidence type="ECO:0000256" key="2">
    <source>
        <dbReference type="ARBA" id="ARBA00023125"/>
    </source>
</evidence>
<evidence type="ECO:0000256" key="1">
    <source>
        <dbReference type="ARBA" id="ARBA00023015"/>
    </source>
</evidence>
<dbReference type="EMBL" id="DVON01000005">
    <property type="protein sequence ID" value="HIV11547.1"/>
    <property type="molecule type" value="Genomic_DNA"/>
</dbReference>
<dbReference type="Gene3D" id="2.60.120.10">
    <property type="entry name" value="Jelly Rolls"/>
    <property type="match status" value="1"/>
</dbReference>
<dbReference type="Gene3D" id="1.10.10.60">
    <property type="entry name" value="Homeodomain-like"/>
    <property type="match status" value="2"/>
</dbReference>
<reference evidence="5" key="1">
    <citation type="submission" date="2020-10" db="EMBL/GenBank/DDBJ databases">
        <authorList>
            <person name="Gilroy R."/>
        </authorList>
    </citation>
    <scope>NUCLEOTIDE SEQUENCE</scope>
    <source>
        <strain evidence="5">ChiBcec2-4451</strain>
    </source>
</reference>
<reference evidence="5" key="2">
    <citation type="journal article" date="2021" name="PeerJ">
        <title>Extensive microbial diversity within the chicken gut microbiome revealed by metagenomics and culture.</title>
        <authorList>
            <person name="Gilroy R."/>
            <person name="Ravi A."/>
            <person name="Getino M."/>
            <person name="Pursley I."/>
            <person name="Horton D.L."/>
            <person name="Alikhan N.F."/>
            <person name="Baker D."/>
            <person name="Gharbi K."/>
            <person name="Hall N."/>
            <person name="Watson M."/>
            <person name="Adriaenssens E.M."/>
            <person name="Foster-Nyarko E."/>
            <person name="Jarju S."/>
            <person name="Secka A."/>
            <person name="Antonio M."/>
            <person name="Oren A."/>
            <person name="Chaudhuri R.R."/>
            <person name="La Ragione R."/>
            <person name="Hildebrand F."/>
            <person name="Pallen M.J."/>
        </authorList>
    </citation>
    <scope>NUCLEOTIDE SEQUENCE</scope>
    <source>
        <strain evidence="5">ChiBcec2-4451</strain>
    </source>
</reference>
<keyword evidence="2" id="KW-0238">DNA-binding</keyword>
<dbReference type="GO" id="GO:0003700">
    <property type="term" value="F:DNA-binding transcription factor activity"/>
    <property type="evidence" value="ECO:0007669"/>
    <property type="project" value="InterPro"/>
</dbReference>
<evidence type="ECO:0000256" key="3">
    <source>
        <dbReference type="ARBA" id="ARBA00023163"/>
    </source>
</evidence>
<dbReference type="SUPFAM" id="SSF46689">
    <property type="entry name" value="Homeodomain-like"/>
    <property type="match status" value="2"/>
</dbReference>
<dbReference type="InterPro" id="IPR018060">
    <property type="entry name" value="HTH_AraC"/>
</dbReference>
<dbReference type="InterPro" id="IPR014710">
    <property type="entry name" value="RmlC-like_jellyroll"/>
</dbReference>
<protein>
    <submittedName>
        <fullName evidence="5">AraC family transcriptional regulator</fullName>
    </submittedName>
</protein>
<dbReference type="InterPro" id="IPR037923">
    <property type="entry name" value="HTH-like"/>
</dbReference>
<dbReference type="PANTHER" id="PTHR43280">
    <property type="entry name" value="ARAC-FAMILY TRANSCRIPTIONAL REGULATOR"/>
    <property type="match status" value="1"/>
</dbReference>
<evidence type="ECO:0000259" key="4">
    <source>
        <dbReference type="PROSITE" id="PS01124"/>
    </source>
</evidence>